<organism evidence="1 2">
    <name type="scientific">Minwuia thermotolerans</name>
    <dbReference type="NCBI Taxonomy" id="2056226"/>
    <lineage>
        <taxon>Bacteria</taxon>
        <taxon>Pseudomonadati</taxon>
        <taxon>Pseudomonadota</taxon>
        <taxon>Alphaproteobacteria</taxon>
        <taxon>Minwuiales</taxon>
        <taxon>Minwuiaceae</taxon>
        <taxon>Minwuia</taxon>
    </lineage>
</organism>
<dbReference type="EMBL" id="PHIG01000054">
    <property type="protein sequence ID" value="PJK27867.1"/>
    <property type="molecule type" value="Genomic_DNA"/>
</dbReference>
<evidence type="ECO:0000313" key="2">
    <source>
        <dbReference type="Proteomes" id="UP000229498"/>
    </source>
</evidence>
<name>A0A2M9FWN4_9PROT</name>
<protein>
    <submittedName>
        <fullName evidence="1">Uncharacterized protein</fullName>
    </submittedName>
</protein>
<gene>
    <name evidence="1" type="ORF">CVT23_20570</name>
</gene>
<dbReference type="AlphaFoldDB" id="A0A2M9FWN4"/>
<dbReference type="Proteomes" id="UP000229498">
    <property type="component" value="Unassembled WGS sequence"/>
</dbReference>
<evidence type="ECO:0000313" key="1">
    <source>
        <dbReference type="EMBL" id="PJK27867.1"/>
    </source>
</evidence>
<sequence length="89" mass="10111">MAYDEWLEAYRPVTNALTKSAPFDGLMFETFGPELAHVRDTPADRVWTLVEGDDDTLYVLSGFHFVNRLGYFIAAQPRPPHVDIEVPVD</sequence>
<proteinExistence type="predicted"/>
<keyword evidence="2" id="KW-1185">Reference proteome</keyword>
<accession>A0A2M9FWN4</accession>
<reference evidence="1 2" key="1">
    <citation type="submission" date="2017-11" db="EMBL/GenBank/DDBJ databases">
        <title>Draft genome sequence of Rhizobiales bacterium SY3-13.</title>
        <authorList>
            <person name="Sun C."/>
        </authorList>
    </citation>
    <scope>NUCLEOTIDE SEQUENCE [LARGE SCALE GENOMIC DNA]</scope>
    <source>
        <strain evidence="1 2">SY3-13</strain>
    </source>
</reference>
<comment type="caution">
    <text evidence="1">The sequence shown here is derived from an EMBL/GenBank/DDBJ whole genome shotgun (WGS) entry which is preliminary data.</text>
</comment>